<comment type="subcellular location">
    <subcellularLocation>
        <location evidence="1">Secreted</location>
    </subcellularLocation>
</comment>
<dbReference type="SUPFAM" id="SSF88713">
    <property type="entry name" value="Glycoside hydrolase/deacetylase"/>
    <property type="match status" value="1"/>
</dbReference>
<dbReference type="Gene3D" id="3.20.20.370">
    <property type="entry name" value="Glycoside hydrolase/deacetylase"/>
    <property type="match status" value="1"/>
</dbReference>
<organism evidence="4 5">
    <name type="scientific">Streptomyces armeniacus</name>
    <dbReference type="NCBI Taxonomy" id="83291"/>
    <lineage>
        <taxon>Bacteria</taxon>
        <taxon>Bacillati</taxon>
        <taxon>Actinomycetota</taxon>
        <taxon>Actinomycetes</taxon>
        <taxon>Kitasatosporales</taxon>
        <taxon>Streptomycetaceae</taxon>
        <taxon>Streptomyces</taxon>
    </lineage>
</organism>
<dbReference type="InterPro" id="IPR011330">
    <property type="entry name" value="Glyco_hydro/deAcase_b/a-brl"/>
</dbReference>
<dbReference type="GO" id="GO:0005975">
    <property type="term" value="P:carbohydrate metabolic process"/>
    <property type="evidence" value="ECO:0007669"/>
    <property type="project" value="InterPro"/>
</dbReference>
<evidence type="ECO:0000256" key="2">
    <source>
        <dbReference type="ARBA" id="ARBA00022729"/>
    </source>
</evidence>
<accession>A0A345XSJ9</accession>
<keyword evidence="5" id="KW-1185">Reference proteome</keyword>
<dbReference type="Proteomes" id="UP000254425">
    <property type="component" value="Chromosome"/>
</dbReference>
<dbReference type="RefSeq" id="WP_342776414.1">
    <property type="nucleotide sequence ID" value="NZ_CP031320.1"/>
</dbReference>
<name>A0A345XSJ9_9ACTN</name>
<dbReference type="InterPro" id="IPR051398">
    <property type="entry name" value="Polysacch_Deacetylase"/>
</dbReference>
<evidence type="ECO:0000256" key="1">
    <source>
        <dbReference type="ARBA" id="ARBA00004613"/>
    </source>
</evidence>
<evidence type="ECO:0000313" key="4">
    <source>
        <dbReference type="EMBL" id="AXK34615.1"/>
    </source>
</evidence>
<sequence>MYHSVSDGLHDPYRIAVSPHRLRRQLRWLRARGLRGVGVGELLRARAAGRGAGLVGLTFDDGYQDFLDEAVPLLLEHGCTATVFVLPGRLGGTNAWDPLGPRRPLLSEPAIRAAAGAGMEIGSHGLLHRDLITAGDAALREETARSRALLTAVTGGPVAGFCYPYGAVDARAARAVREAGYGYACAIDPGPLTGTYALPRVHIGEQDTGWRLLLKRHLHPLRRRALTARESMGAGR</sequence>
<feature type="domain" description="NodB homology" evidence="3">
    <location>
        <begin position="53"/>
        <end position="236"/>
    </location>
</feature>
<evidence type="ECO:0000313" key="5">
    <source>
        <dbReference type="Proteomes" id="UP000254425"/>
    </source>
</evidence>
<protein>
    <submittedName>
        <fullName evidence="4">Polysaccharide deacetylase family protein</fullName>
    </submittedName>
</protein>
<keyword evidence="2" id="KW-0732">Signal</keyword>
<dbReference type="GO" id="GO:0016810">
    <property type="term" value="F:hydrolase activity, acting on carbon-nitrogen (but not peptide) bonds"/>
    <property type="evidence" value="ECO:0007669"/>
    <property type="project" value="InterPro"/>
</dbReference>
<gene>
    <name evidence="4" type="ORF">DVA86_20150</name>
</gene>
<dbReference type="PROSITE" id="PS51677">
    <property type="entry name" value="NODB"/>
    <property type="match status" value="1"/>
</dbReference>
<dbReference type="GO" id="GO:0005576">
    <property type="term" value="C:extracellular region"/>
    <property type="evidence" value="ECO:0007669"/>
    <property type="project" value="UniProtKB-SubCell"/>
</dbReference>
<proteinExistence type="predicted"/>
<dbReference type="AlphaFoldDB" id="A0A345XSJ9"/>
<dbReference type="Pfam" id="PF01522">
    <property type="entry name" value="Polysacc_deac_1"/>
    <property type="match status" value="1"/>
</dbReference>
<dbReference type="KEGG" id="sarm:DVA86_20150"/>
<dbReference type="PANTHER" id="PTHR34216">
    <property type="match status" value="1"/>
</dbReference>
<dbReference type="InterPro" id="IPR002509">
    <property type="entry name" value="NODB_dom"/>
</dbReference>
<dbReference type="EMBL" id="CP031320">
    <property type="protein sequence ID" value="AXK34615.1"/>
    <property type="molecule type" value="Genomic_DNA"/>
</dbReference>
<evidence type="ECO:0000259" key="3">
    <source>
        <dbReference type="PROSITE" id="PS51677"/>
    </source>
</evidence>
<dbReference type="PANTHER" id="PTHR34216:SF3">
    <property type="entry name" value="POLY-BETA-1,6-N-ACETYL-D-GLUCOSAMINE N-DEACETYLASE"/>
    <property type="match status" value="1"/>
</dbReference>
<reference evidence="4 5" key="1">
    <citation type="submission" date="2018-07" db="EMBL/GenBank/DDBJ databases">
        <title>Draft genome of the type strain Streptomyces armeniacus ATCC 15676.</title>
        <authorList>
            <person name="Labana P."/>
            <person name="Gosse J.T."/>
            <person name="Boddy C.N."/>
        </authorList>
    </citation>
    <scope>NUCLEOTIDE SEQUENCE [LARGE SCALE GENOMIC DNA]</scope>
    <source>
        <strain evidence="4 5">ATCC 15676</strain>
    </source>
</reference>
<dbReference type="CDD" id="cd10918">
    <property type="entry name" value="CE4_NodB_like_5s_6s"/>
    <property type="match status" value="1"/>
</dbReference>